<keyword evidence="3 6" id="KW-0812">Transmembrane</keyword>
<evidence type="ECO:0000256" key="4">
    <source>
        <dbReference type="ARBA" id="ARBA00022989"/>
    </source>
</evidence>
<feature type="transmembrane region" description="Helical" evidence="6">
    <location>
        <begin position="351"/>
        <end position="368"/>
    </location>
</feature>
<dbReference type="Proteomes" id="UP000281061">
    <property type="component" value="Unassembled WGS sequence"/>
</dbReference>
<evidence type="ECO:0000313" key="7">
    <source>
        <dbReference type="EMBL" id="RMW50984.1"/>
    </source>
</evidence>
<dbReference type="EMBL" id="RDCL01000097">
    <property type="protein sequence ID" value="RMW50984.1"/>
    <property type="molecule type" value="Genomic_DNA"/>
</dbReference>
<evidence type="ECO:0000256" key="3">
    <source>
        <dbReference type="ARBA" id="ARBA00022692"/>
    </source>
</evidence>
<dbReference type="RefSeq" id="WP_122211579.1">
    <property type="nucleotide sequence ID" value="NZ_CP104714.1"/>
</dbReference>
<reference evidence="7 8" key="1">
    <citation type="submission" date="2018-10" db="EMBL/GenBank/DDBJ databases">
        <title>Genome sequences of five Lactobacillus pentosus strains isolated from brines of traditionally fermented spanish-style green table olives and differences between them.</title>
        <authorList>
            <person name="Jimenez Diaz R."/>
        </authorList>
    </citation>
    <scope>NUCLEOTIDE SEQUENCE [LARGE SCALE GENOMIC DNA]</scope>
    <source>
        <strain evidence="7 8">IG8</strain>
    </source>
</reference>
<dbReference type="GO" id="GO:0005886">
    <property type="term" value="C:plasma membrane"/>
    <property type="evidence" value="ECO:0007669"/>
    <property type="project" value="UniProtKB-SubCell"/>
</dbReference>
<dbReference type="InterPro" id="IPR050833">
    <property type="entry name" value="Poly_Biosynth_Transport"/>
</dbReference>
<feature type="transmembrane region" description="Helical" evidence="6">
    <location>
        <begin position="140"/>
        <end position="158"/>
    </location>
</feature>
<feature type="transmembrane region" description="Helical" evidence="6">
    <location>
        <begin position="164"/>
        <end position="186"/>
    </location>
</feature>
<sequence length="475" mass="53497">MKIVKNYLYNVGYNILILLTPLLTVPYISRVLGPSGVGINATTNSVITYFLLAGTVGITIYGNREIAFIREDDKKRSQTFWEIEFLQITTISIAYLAFCVFLYLQNQLKIYFFYQSFLIIAGAFDISWFFMGLEDFKKTVIRNMIVKLLSLASIFVFVKDSHDVGIYILILSLSQLLGNITLWPYLPKLVYAPKISELRIFRHLKPSLALFVPQVATTIYLAVNKTMLWKLDSVTASGYYDYSDKLVKLVLAIVTSTGTVMLPHVANLYAKKQINKVKQYLYTSFDFVLSISIPMAFGIASIATALAPWFFGKAFTSVNILLIIEAPVIILIGQSNVIGQQYLLPTKQMRTYTTSVVLGAITNIIINIPLIMHWGVYGAMVSTLLSELAVTLYQLIMVRKSLKISALFTNSFKYLFAGVMMFIPVYILNISMNISTVNLIAQILVGLLVYVGFLLILQPSIIYKLKSLRKNVSSK</sequence>
<evidence type="ECO:0000256" key="1">
    <source>
        <dbReference type="ARBA" id="ARBA00004651"/>
    </source>
</evidence>
<feature type="transmembrane region" description="Helical" evidence="6">
    <location>
        <begin position="440"/>
        <end position="465"/>
    </location>
</feature>
<dbReference type="Pfam" id="PF01943">
    <property type="entry name" value="Polysacc_synt"/>
    <property type="match status" value="1"/>
</dbReference>
<name>A0AB37RC96_LACPE</name>
<dbReference type="PANTHER" id="PTHR30250:SF11">
    <property type="entry name" value="O-ANTIGEN TRANSPORTER-RELATED"/>
    <property type="match status" value="1"/>
</dbReference>
<feature type="transmembrane region" description="Helical" evidence="6">
    <location>
        <begin position="374"/>
        <end position="393"/>
    </location>
</feature>
<feature type="transmembrane region" description="Helical" evidence="6">
    <location>
        <begin position="41"/>
        <end position="62"/>
    </location>
</feature>
<dbReference type="PANTHER" id="PTHR30250">
    <property type="entry name" value="PST FAMILY PREDICTED COLANIC ACID TRANSPORTER"/>
    <property type="match status" value="1"/>
</dbReference>
<feature type="transmembrane region" description="Helical" evidence="6">
    <location>
        <begin position="7"/>
        <end position="29"/>
    </location>
</feature>
<comment type="caution">
    <text evidence="7">The sequence shown here is derived from an EMBL/GenBank/DDBJ whole genome shotgun (WGS) entry which is preliminary data.</text>
</comment>
<proteinExistence type="predicted"/>
<gene>
    <name evidence="7" type="ORF">D6U17_18030</name>
</gene>
<feature type="transmembrane region" description="Helical" evidence="6">
    <location>
        <begin position="207"/>
        <end position="223"/>
    </location>
</feature>
<feature type="transmembrane region" description="Helical" evidence="6">
    <location>
        <begin position="110"/>
        <end position="133"/>
    </location>
</feature>
<organism evidence="7 8">
    <name type="scientific">Lactiplantibacillus pentosus</name>
    <name type="common">Lactobacillus pentosus</name>
    <dbReference type="NCBI Taxonomy" id="1589"/>
    <lineage>
        <taxon>Bacteria</taxon>
        <taxon>Bacillati</taxon>
        <taxon>Bacillota</taxon>
        <taxon>Bacilli</taxon>
        <taxon>Lactobacillales</taxon>
        <taxon>Lactobacillaceae</taxon>
        <taxon>Lactiplantibacillus</taxon>
    </lineage>
</organism>
<dbReference type="InterPro" id="IPR002797">
    <property type="entry name" value="Polysacc_synth"/>
</dbReference>
<feature type="transmembrane region" description="Helical" evidence="6">
    <location>
        <begin position="414"/>
        <end position="434"/>
    </location>
</feature>
<feature type="transmembrane region" description="Helical" evidence="6">
    <location>
        <begin position="83"/>
        <end position="104"/>
    </location>
</feature>
<feature type="transmembrane region" description="Helical" evidence="6">
    <location>
        <begin position="246"/>
        <end position="266"/>
    </location>
</feature>
<evidence type="ECO:0000256" key="5">
    <source>
        <dbReference type="ARBA" id="ARBA00023136"/>
    </source>
</evidence>
<evidence type="ECO:0000313" key="8">
    <source>
        <dbReference type="Proteomes" id="UP000281061"/>
    </source>
</evidence>
<evidence type="ECO:0000256" key="6">
    <source>
        <dbReference type="SAM" id="Phobius"/>
    </source>
</evidence>
<keyword evidence="2" id="KW-1003">Cell membrane</keyword>
<dbReference type="AlphaFoldDB" id="A0AB37RC96"/>
<keyword evidence="5 6" id="KW-0472">Membrane</keyword>
<feature type="transmembrane region" description="Helical" evidence="6">
    <location>
        <begin position="287"/>
        <end position="311"/>
    </location>
</feature>
<accession>A0AB37RC96</accession>
<evidence type="ECO:0000256" key="2">
    <source>
        <dbReference type="ARBA" id="ARBA00022475"/>
    </source>
</evidence>
<keyword evidence="4 6" id="KW-1133">Transmembrane helix</keyword>
<protein>
    <submittedName>
        <fullName evidence="7">Flippase</fullName>
    </submittedName>
</protein>
<comment type="subcellular location">
    <subcellularLocation>
        <location evidence="1">Cell membrane</location>
        <topology evidence="1">Multi-pass membrane protein</topology>
    </subcellularLocation>
</comment>
<feature type="transmembrane region" description="Helical" evidence="6">
    <location>
        <begin position="317"/>
        <end position="339"/>
    </location>
</feature>